<dbReference type="Gene3D" id="1.10.540.10">
    <property type="entry name" value="Acyl-CoA dehydrogenase/oxidase, N-terminal domain"/>
    <property type="match status" value="1"/>
</dbReference>
<comment type="similarity">
    <text evidence="2 6">Belongs to the acyl-CoA dehydrogenase family.</text>
</comment>
<dbReference type="InterPro" id="IPR013786">
    <property type="entry name" value="AcylCoA_DH/ox_N"/>
</dbReference>
<dbReference type="InterPro" id="IPR009075">
    <property type="entry name" value="AcylCo_DH/oxidase_C"/>
</dbReference>
<dbReference type="RefSeq" id="WP_280736289.1">
    <property type="nucleotide sequence ID" value="NZ_CP120369.1"/>
</dbReference>
<sequence>MKFDLSEEQRLLTESVERLMLDSYGFGDRRKYGGEDPGFSEAMWERYAELGLLALPFSEEYGGFSGGPVETMIVMEAFGKSLILEPYLATVVLAGGLLRRGGNEAQKTELIPLIVNGRAKLAFAYAESQSRYDLFHVETQAKKQGTFWALSGVKTRVLHGDVADKIIVSARTAGGTRDKNGIGLFLVDVHAPGLTRRPFLTQDGLRGVEIALGNVRVDESNLIGDPEGAFPVISRVADEAVTALCAEALGCFTKMQAITLGYLKTREQFGTKIGSFQVLQHRAVDMLVELEQSRSMTLYAAMMVGEDNTIERERAVSAAKVQIGRSSKAIGHQSIQLHGGIGMTMEYSIGHYFKRVVMIDMLFGDADHHLRRLAALGGLGAVDSYRSHRTMVATNMTTAR</sequence>
<dbReference type="Pfam" id="PF00441">
    <property type="entry name" value="Acyl-CoA_dh_1"/>
    <property type="match status" value="1"/>
</dbReference>
<feature type="domain" description="Acyl-CoA dehydrogenase/oxidase N-terminal" evidence="9">
    <location>
        <begin position="6"/>
        <end position="117"/>
    </location>
</feature>
<dbReference type="EMBL" id="CP120372">
    <property type="protein sequence ID" value="WEX85377.1"/>
    <property type="molecule type" value="Genomic_DNA"/>
</dbReference>
<dbReference type="InterPro" id="IPR037069">
    <property type="entry name" value="AcylCoA_DH/ox_N_sf"/>
</dbReference>
<evidence type="ECO:0000256" key="2">
    <source>
        <dbReference type="ARBA" id="ARBA00009347"/>
    </source>
</evidence>
<feature type="domain" description="Acyl-CoA oxidase/dehydrogenase middle" evidence="8">
    <location>
        <begin position="122"/>
        <end position="210"/>
    </location>
</feature>
<dbReference type="InterPro" id="IPR046373">
    <property type="entry name" value="Acyl-CoA_Oxase/DH_mid-dom_sf"/>
</dbReference>
<dbReference type="Gene3D" id="1.20.140.10">
    <property type="entry name" value="Butyryl-CoA Dehydrogenase, subunit A, domain 3"/>
    <property type="match status" value="1"/>
</dbReference>
<name>A0ABY8D5F8_9HYPH</name>
<dbReference type="Pfam" id="PF02770">
    <property type="entry name" value="Acyl-CoA_dh_M"/>
    <property type="match status" value="1"/>
</dbReference>
<dbReference type="Gene3D" id="2.40.110.10">
    <property type="entry name" value="Butyryl-CoA Dehydrogenase, subunit A, domain 2"/>
    <property type="match status" value="1"/>
</dbReference>
<dbReference type="Proteomes" id="UP001235547">
    <property type="component" value="Plasmid unnamed"/>
</dbReference>
<protein>
    <submittedName>
        <fullName evidence="10">Acyl-CoA dehydrogenase family protein</fullName>
    </submittedName>
</protein>
<accession>A0ABY8D5F8</accession>
<evidence type="ECO:0000259" key="7">
    <source>
        <dbReference type="Pfam" id="PF00441"/>
    </source>
</evidence>
<evidence type="ECO:0000256" key="3">
    <source>
        <dbReference type="ARBA" id="ARBA00022630"/>
    </source>
</evidence>
<evidence type="ECO:0000256" key="4">
    <source>
        <dbReference type="ARBA" id="ARBA00022827"/>
    </source>
</evidence>
<proteinExistence type="inferred from homology"/>
<evidence type="ECO:0000313" key="11">
    <source>
        <dbReference type="Proteomes" id="UP001235547"/>
    </source>
</evidence>
<gene>
    <name evidence="10" type="ORF">PYH38_006316</name>
</gene>
<keyword evidence="10" id="KW-0614">Plasmid</keyword>
<evidence type="ECO:0000256" key="1">
    <source>
        <dbReference type="ARBA" id="ARBA00001974"/>
    </source>
</evidence>
<keyword evidence="11" id="KW-1185">Reference proteome</keyword>
<dbReference type="InterPro" id="IPR036250">
    <property type="entry name" value="AcylCo_DH-like_C"/>
</dbReference>
<evidence type="ECO:0000259" key="8">
    <source>
        <dbReference type="Pfam" id="PF02770"/>
    </source>
</evidence>
<dbReference type="SUPFAM" id="SSF47203">
    <property type="entry name" value="Acyl-CoA dehydrogenase C-terminal domain-like"/>
    <property type="match status" value="1"/>
</dbReference>
<dbReference type="PANTHER" id="PTHR43884">
    <property type="entry name" value="ACYL-COA DEHYDROGENASE"/>
    <property type="match status" value="1"/>
</dbReference>
<evidence type="ECO:0000256" key="5">
    <source>
        <dbReference type="ARBA" id="ARBA00023002"/>
    </source>
</evidence>
<feature type="domain" description="Acyl-CoA dehydrogenase/oxidase C-terminal" evidence="7">
    <location>
        <begin position="242"/>
        <end position="374"/>
    </location>
</feature>
<organism evidence="10 11">
    <name type="scientific">Sinorhizobium numidicum</name>
    <dbReference type="NCBI Taxonomy" id="680248"/>
    <lineage>
        <taxon>Bacteria</taxon>
        <taxon>Pseudomonadati</taxon>
        <taxon>Pseudomonadota</taxon>
        <taxon>Alphaproteobacteria</taxon>
        <taxon>Hyphomicrobiales</taxon>
        <taxon>Rhizobiaceae</taxon>
        <taxon>Sinorhizobium/Ensifer group</taxon>
        <taxon>Sinorhizobium</taxon>
    </lineage>
</organism>
<evidence type="ECO:0000313" key="10">
    <source>
        <dbReference type="EMBL" id="WEX85377.1"/>
    </source>
</evidence>
<dbReference type="PANTHER" id="PTHR43884:SF20">
    <property type="entry name" value="ACYL-COA DEHYDROGENASE FADE28"/>
    <property type="match status" value="1"/>
</dbReference>
<dbReference type="SUPFAM" id="SSF56645">
    <property type="entry name" value="Acyl-CoA dehydrogenase NM domain-like"/>
    <property type="match status" value="1"/>
</dbReference>
<dbReference type="InterPro" id="IPR006091">
    <property type="entry name" value="Acyl-CoA_Oxase/DH_mid-dom"/>
</dbReference>
<geneLocation type="plasmid" evidence="10 11">
    <name>unnamed</name>
</geneLocation>
<evidence type="ECO:0000259" key="9">
    <source>
        <dbReference type="Pfam" id="PF02771"/>
    </source>
</evidence>
<reference evidence="10 11" key="1">
    <citation type="submission" date="2023-03" db="EMBL/GenBank/DDBJ databases">
        <authorList>
            <person name="Kaur S."/>
            <person name="Espinosa-Saiz D."/>
            <person name="Velazquez E."/>
            <person name="Menendez E."/>
            <person name="diCenzo G.C."/>
        </authorList>
    </citation>
    <scope>NUCLEOTIDE SEQUENCE [LARGE SCALE GENOMIC DNA]</scope>
    <source>
        <strain evidence="10 11">LMG 27395</strain>
        <plasmid evidence="10 11">unnamed</plasmid>
    </source>
</reference>
<keyword evidence="4 6" id="KW-0274">FAD</keyword>
<evidence type="ECO:0000256" key="6">
    <source>
        <dbReference type="RuleBase" id="RU362125"/>
    </source>
</evidence>
<comment type="cofactor">
    <cofactor evidence="1 6">
        <name>FAD</name>
        <dbReference type="ChEBI" id="CHEBI:57692"/>
    </cofactor>
</comment>
<keyword evidence="5 6" id="KW-0560">Oxidoreductase</keyword>
<dbReference type="InterPro" id="IPR009100">
    <property type="entry name" value="AcylCoA_DH/oxidase_NM_dom_sf"/>
</dbReference>
<keyword evidence="3 6" id="KW-0285">Flavoprotein</keyword>
<dbReference type="CDD" id="cd00567">
    <property type="entry name" value="ACAD"/>
    <property type="match status" value="1"/>
</dbReference>
<dbReference type="Pfam" id="PF02771">
    <property type="entry name" value="Acyl-CoA_dh_N"/>
    <property type="match status" value="1"/>
</dbReference>